<sequence>MAALVVVGVISACSSTTPTEPPDRLPEIESTMRQAVDQLLALKSAAFSLEHLEGATVLLPGVLMTKVSGVISVPGRFKVTVEAESEFPKSYLEIGVITIEDAAYMTDIFTGRWNKISAEALPFNLSGLGQTLAGIVESVQQPRAIRTERLNGIDTMLIKGQIVSEGLSELVPGSAEGFPVELELWLERDGLLRQVLIVGQVVATDDPDTVRKLTLDNINQPVEIEPPGNVSG</sequence>
<evidence type="ECO:0000256" key="1">
    <source>
        <dbReference type="ARBA" id="ARBA00004196"/>
    </source>
</evidence>
<dbReference type="InterPro" id="IPR009830">
    <property type="entry name" value="LppX/LprAFG"/>
</dbReference>
<evidence type="ECO:0000313" key="3">
    <source>
        <dbReference type="EMBL" id="SUZ94929.1"/>
    </source>
</evidence>
<reference evidence="3" key="1">
    <citation type="submission" date="2018-05" db="EMBL/GenBank/DDBJ databases">
        <authorList>
            <person name="Lanie J.A."/>
            <person name="Ng W.-L."/>
            <person name="Kazmierczak K.M."/>
            <person name="Andrzejewski T.M."/>
            <person name="Davidsen T.M."/>
            <person name="Wayne K.J."/>
            <person name="Tettelin H."/>
            <person name="Glass J.I."/>
            <person name="Rusch D."/>
            <person name="Podicherti R."/>
            <person name="Tsui H.-C.T."/>
            <person name="Winkler M.E."/>
        </authorList>
    </citation>
    <scope>NUCLEOTIDE SEQUENCE</scope>
</reference>
<evidence type="ECO:0000256" key="2">
    <source>
        <dbReference type="ARBA" id="ARBA00022475"/>
    </source>
</evidence>
<protein>
    <recommendedName>
        <fullName evidence="4">LppX_LprAFG lipoprotein</fullName>
    </recommendedName>
</protein>
<dbReference type="GO" id="GO:0030313">
    <property type="term" value="C:cell envelope"/>
    <property type="evidence" value="ECO:0007669"/>
    <property type="project" value="UniProtKB-SubCell"/>
</dbReference>
<name>A0A381RV23_9ZZZZ</name>
<accession>A0A381RV23</accession>
<dbReference type="SUPFAM" id="SSF89392">
    <property type="entry name" value="Prokaryotic lipoproteins and lipoprotein localization factors"/>
    <property type="match status" value="1"/>
</dbReference>
<dbReference type="InterPro" id="IPR029046">
    <property type="entry name" value="LolA/LolB/LppX"/>
</dbReference>
<dbReference type="AlphaFoldDB" id="A0A381RV23"/>
<organism evidence="3">
    <name type="scientific">marine metagenome</name>
    <dbReference type="NCBI Taxonomy" id="408172"/>
    <lineage>
        <taxon>unclassified sequences</taxon>
        <taxon>metagenomes</taxon>
        <taxon>ecological metagenomes</taxon>
    </lineage>
</organism>
<dbReference type="EMBL" id="UINC01002279">
    <property type="protein sequence ID" value="SUZ94929.1"/>
    <property type="molecule type" value="Genomic_DNA"/>
</dbReference>
<keyword evidence="2" id="KW-1003">Cell membrane</keyword>
<dbReference type="Gene3D" id="2.50.20.20">
    <property type="match status" value="1"/>
</dbReference>
<evidence type="ECO:0008006" key="4">
    <source>
        <dbReference type="Google" id="ProtNLM"/>
    </source>
</evidence>
<gene>
    <name evidence="3" type="ORF">METZ01_LOCUS47783</name>
</gene>
<keyword evidence="2" id="KW-0472">Membrane</keyword>
<proteinExistence type="predicted"/>
<comment type="subcellular location">
    <subcellularLocation>
        <location evidence="1">Cell envelope</location>
    </subcellularLocation>
</comment>
<dbReference type="Pfam" id="PF07161">
    <property type="entry name" value="LppX_LprAFG"/>
    <property type="match status" value="1"/>
</dbReference>